<sequence length="279" mass="30842">MKFVRRIVIALVALVIIAYAAVLGYIYFNQRALQYTATGEITALADTKIKGAEEVTIPTTDGAVVHGWYAPPAEVGKPVVLYYKGNSGSFSEEHERFEAWTADGYGFLAFDYRGFPLSPGEISQQHILDDATAAFDWLKAKGQPIVIWGRSLGTGPATYIASIRDADALLLETPFLSAVNVAFERYPYLPVGLLMSDQFPVNEWITKVDEPVFIAHGTADQTIDVTNGERLYQLVPHKYDLWIEPGADHGDLWARGIWGRAKTFFEDAEYAASKVAAAR</sequence>
<feature type="domain" description="Serine aminopeptidase S33" evidence="2">
    <location>
        <begin position="93"/>
        <end position="176"/>
    </location>
</feature>
<proteinExistence type="predicted"/>
<evidence type="ECO:0000256" key="1">
    <source>
        <dbReference type="SAM" id="Phobius"/>
    </source>
</evidence>
<reference evidence="3" key="1">
    <citation type="submission" date="2022-03" db="EMBL/GenBank/DDBJ databases">
        <title>The complete genome sequence of a Methyloterrigena soli.</title>
        <authorList>
            <person name="Zi Z."/>
        </authorList>
    </citation>
    <scope>NUCLEOTIDE SEQUENCE</scope>
    <source>
        <strain evidence="3">M48</strain>
    </source>
</reference>
<dbReference type="InterPro" id="IPR022742">
    <property type="entry name" value="Hydrolase_4"/>
</dbReference>
<evidence type="ECO:0000259" key="2">
    <source>
        <dbReference type="Pfam" id="PF12146"/>
    </source>
</evidence>
<keyword evidence="1" id="KW-1133">Transmembrane helix</keyword>
<protein>
    <submittedName>
        <fullName evidence="3">Alpha/beta hydrolase</fullName>
    </submittedName>
</protein>
<dbReference type="EMBL" id="JALAZD010000001">
    <property type="protein sequence ID" value="MCI0128131.1"/>
    <property type="molecule type" value="Genomic_DNA"/>
</dbReference>
<dbReference type="RefSeq" id="WP_052014939.1">
    <property type="nucleotide sequence ID" value="NZ_CP068983.1"/>
</dbReference>
<comment type="caution">
    <text evidence="3">The sequence shown here is derived from an EMBL/GenBank/DDBJ whole genome shotgun (WGS) entry which is preliminary data.</text>
</comment>
<feature type="transmembrane region" description="Helical" evidence="1">
    <location>
        <begin position="7"/>
        <end position="28"/>
    </location>
</feature>
<dbReference type="InterPro" id="IPR029058">
    <property type="entry name" value="AB_hydrolase_fold"/>
</dbReference>
<organism evidence="3 4">
    <name type="scientific">Paradevosia shaoguanensis</name>
    <dbReference type="NCBI Taxonomy" id="1335043"/>
    <lineage>
        <taxon>Bacteria</taxon>
        <taxon>Pseudomonadati</taxon>
        <taxon>Pseudomonadota</taxon>
        <taxon>Alphaproteobacteria</taxon>
        <taxon>Hyphomicrobiales</taxon>
        <taxon>Devosiaceae</taxon>
        <taxon>Paradevosia</taxon>
    </lineage>
</organism>
<dbReference type="Proteomes" id="UP001156140">
    <property type="component" value="Unassembled WGS sequence"/>
</dbReference>
<name>A0AA41QNK1_9HYPH</name>
<accession>A0AA41QNK1</accession>
<dbReference type="PANTHER" id="PTHR12277">
    <property type="entry name" value="ALPHA/BETA HYDROLASE DOMAIN-CONTAINING PROTEIN"/>
    <property type="match status" value="1"/>
</dbReference>
<keyword evidence="4" id="KW-1185">Reference proteome</keyword>
<keyword evidence="1" id="KW-0812">Transmembrane</keyword>
<dbReference type="PANTHER" id="PTHR12277:SF81">
    <property type="entry name" value="PROTEIN ABHD13"/>
    <property type="match status" value="1"/>
</dbReference>
<keyword evidence="1" id="KW-0472">Membrane</keyword>
<evidence type="ECO:0000313" key="3">
    <source>
        <dbReference type="EMBL" id="MCI0128131.1"/>
    </source>
</evidence>
<dbReference type="Pfam" id="PF12146">
    <property type="entry name" value="Hydrolase_4"/>
    <property type="match status" value="1"/>
</dbReference>
<dbReference type="AlphaFoldDB" id="A0AA41QNK1"/>
<dbReference type="GO" id="GO:0016787">
    <property type="term" value="F:hydrolase activity"/>
    <property type="evidence" value="ECO:0007669"/>
    <property type="project" value="UniProtKB-KW"/>
</dbReference>
<dbReference type="Gene3D" id="3.40.50.1820">
    <property type="entry name" value="alpha/beta hydrolase"/>
    <property type="match status" value="1"/>
</dbReference>
<gene>
    <name evidence="3" type="ORF">ML536_14975</name>
</gene>
<dbReference type="SUPFAM" id="SSF53474">
    <property type="entry name" value="alpha/beta-Hydrolases"/>
    <property type="match status" value="1"/>
</dbReference>
<keyword evidence="3" id="KW-0378">Hydrolase</keyword>
<evidence type="ECO:0000313" key="4">
    <source>
        <dbReference type="Proteomes" id="UP001156140"/>
    </source>
</evidence>